<protein>
    <recommendedName>
        <fullName evidence="1">Transposase IS204/IS1001/IS1096/IS1165 DDE domain-containing protein</fullName>
    </recommendedName>
</protein>
<dbReference type="AlphaFoldDB" id="A0A2B7YGN2"/>
<dbReference type="Proteomes" id="UP000222862">
    <property type="component" value="Unassembled WGS sequence"/>
</dbReference>
<accession>A0A2B7YGN2</accession>
<proteinExistence type="predicted"/>
<dbReference type="PANTHER" id="PTHR33498">
    <property type="entry name" value="TRANSPOSASE FOR INSERTION SEQUENCE ELEMENT IS1557"/>
    <property type="match status" value="1"/>
</dbReference>
<dbReference type="InterPro" id="IPR047951">
    <property type="entry name" value="Transpos_ISL3"/>
</dbReference>
<evidence type="ECO:0000313" key="3">
    <source>
        <dbReference type="Proteomes" id="UP000222862"/>
    </source>
</evidence>
<reference evidence="2 3" key="1">
    <citation type="submission" date="2017-06" db="EMBL/GenBank/DDBJ databases">
        <title>Genome sequencing of Fusobacterium nucleatum subsp. polymorphum KCOM 1232 (=ChDC F37).</title>
        <authorList>
            <person name="Kook J.-K."/>
            <person name="Park S.-N."/>
            <person name="Lim Y.K."/>
            <person name="Roh H."/>
        </authorList>
    </citation>
    <scope>NUCLEOTIDE SEQUENCE [LARGE SCALE GENOMIC DNA]</scope>
    <source>
        <strain evidence="3">KCOM 1232 ( ChDC F37)</strain>
    </source>
</reference>
<dbReference type="PANTHER" id="PTHR33498:SF1">
    <property type="entry name" value="TRANSPOSASE FOR INSERTION SEQUENCE ELEMENT IS1557"/>
    <property type="match status" value="1"/>
</dbReference>
<dbReference type="InterPro" id="IPR002560">
    <property type="entry name" value="Transposase_DDE"/>
</dbReference>
<organism evidence="2 3">
    <name type="scientific">Fusobacterium nucleatum subsp. polymorphum</name>
    <name type="common">Fusobacterium polymorphum</name>
    <dbReference type="NCBI Taxonomy" id="76857"/>
    <lineage>
        <taxon>Bacteria</taxon>
        <taxon>Fusobacteriati</taxon>
        <taxon>Fusobacteriota</taxon>
        <taxon>Fusobacteriia</taxon>
        <taxon>Fusobacteriales</taxon>
        <taxon>Fusobacteriaceae</taxon>
        <taxon>Fusobacterium</taxon>
    </lineage>
</organism>
<gene>
    <name evidence="2" type="ORF">RN96_11790</name>
</gene>
<name>A0A2B7YGN2_FUSNP</name>
<sequence length="121" mass="14218">MIVDKFHIVNLVSRAFNQTRISIMNSLKDDSLKRKLKLFWKLLQKYYPDLCQEPYYCSSFKDFKKYMKHIENMFKSNITNGLIEGLNNKIKSIKRTAFGYSNFSNFKKCILIQAGIISISA</sequence>
<dbReference type="Pfam" id="PF01610">
    <property type="entry name" value="DDE_Tnp_ISL3"/>
    <property type="match status" value="2"/>
</dbReference>
<dbReference type="EMBL" id="NJGI01000006">
    <property type="protein sequence ID" value="PGH20239.1"/>
    <property type="molecule type" value="Genomic_DNA"/>
</dbReference>
<evidence type="ECO:0000259" key="1">
    <source>
        <dbReference type="Pfam" id="PF01610"/>
    </source>
</evidence>
<feature type="domain" description="Transposase IS204/IS1001/IS1096/IS1165 DDE" evidence="1">
    <location>
        <begin position="57"/>
        <end position="108"/>
    </location>
</feature>
<evidence type="ECO:0000313" key="2">
    <source>
        <dbReference type="EMBL" id="PGH20239.1"/>
    </source>
</evidence>
<comment type="caution">
    <text evidence="2">The sequence shown here is derived from an EMBL/GenBank/DDBJ whole genome shotgun (WGS) entry which is preliminary data.</text>
</comment>
<feature type="domain" description="Transposase IS204/IS1001/IS1096/IS1165 DDE" evidence="1">
    <location>
        <begin position="2"/>
        <end position="51"/>
    </location>
</feature>